<dbReference type="Proteomes" id="UP001157134">
    <property type="component" value="Unassembled WGS sequence"/>
</dbReference>
<accession>A0ABQ6HFW2</accession>
<dbReference type="InterPro" id="IPR028939">
    <property type="entry name" value="P5C_Rdtase_cat_N"/>
</dbReference>
<dbReference type="RefSeq" id="WP_284300552.1">
    <property type="nucleotide sequence ID" value="NZ_BSSV01000008.1"/>
</dbReference>
<dbReference type="InterPro" id="IPR029752">
    <property type="entry name" value="D-isomer_DH_CS1"/>
</dbReference>
<dbReference type="InterPro" id="IPR051267">
    <property type="entry name" value="STEAP_metalloreductase"/>
</dbReference>
<comment type="caution">
    <text evidence="3">The sequence shown here is derived from an EMBL/GenBank/DDBJ whole genome shotgun (WGS) entry which is preliminary data.</text>
</comment>
<evidence type="ECO:0000313" key="4">
    <source>
        <dbReference type="Proteomes" id="UP001157134"/>
    </source>
</evidence>
<dbReference type="PROSITE" id="PS00065">
    <property type="entry name" value="D_2_HYDROXYACID_DH_1"/>
    <property type="match status" value="1"/>
</dbReference>
<dbReference type="PANTHER" id="PTHR14239:SF10">
    <property type="entry name" value="REDUCTASE"/>
    <property type="match status" value="1"/>
</dbReference>
<dbReference type="EMBL" id="BSSV01000008">
    <property type="protein sequence ID" value="GLX86973.1"/>
    <property type="molecule type" value="Genomic_DNA"/>
</dbReference>
<reference evidence="3 4" key="1">
    <citation type="submission" date="2023-03" db="EMBL/GenBank/DDBJ databases">
        <title>Thalassotalea loyana LMG 22536T draft genome sequence.</title>
        <authorList>
            <person name="Sawabe T."/>
        </authorList>
    </citation>
    <scope>NUCLEOTIDE SEQUENCE [LARGE SCALE GENOMIC DNA]</scope>
    <source>
        <strain evidence="3 4">LMG 22536</strain>
    </source>
</reference>
<dbReference type="InterPro" id="IPR036291">
    <property type="entry name" value="NAD(P)-bd_dom_sf"/>
</dbReference>
<keyword evidence="4" id="KW-1185">Reference proteome</keyword>
<gene>
    <name evidence="3" type="ORF">tloyanaT_32260</name>
</gene>
<evidence type="ECO:0000259" key="2">
    <source>
        <dbReference type="Pfam" id="PF03807"/>
    </source>
</evidence>
<name>A0ABQ6HFW2_9GAMM</name>
<protein>
    <submittedName>
        <fullName evidence="3">NADPH-dependent F420 reductase</fullName>
    </submittedName>
</protein>
<keyword evidence="1" id="KW-0560">Oxidoreductase</keyword>
<evidence type="ECO:0000313" key="3">
    <source>
        <dbReference type="EMBL" id="GLX86973.1"/>
    </source>
</evidence>
<feature type="domain" description="Pyrroline-5-carboxylate reductase catalytic N-terminal" evidence="2">
    <location>
        <begin position="3"/>
        <end position="87"/>
    </location>
</feature>
<organism evidence="3 4">
    <name type="scientific">Thalassotalea loyana</name>
    <dbReference type="NCBI Taxonomy" id="280483"/>
    <lineage>
        <taxon>Bacteria</taxon>
        <taxon>Pseudomonadati</taxon>
        <taxon>Pseudomonadota</taxon>
        <taxon>Gammaproteobacteria</taxon>
        <taxon>Alteromonadales</taxon>
        <taxon>Colwelliaceae</taxon>
        <taxon>Thalassotalea</taxon>
    </lineage>
</organism>
<sequence>MKTIAILGFGNVGQNLAKLFNDAGYRVIVCSKSGDAGKGEYLSMNYLEGINAADAVALAVPYQVLTELLAPLAKHLAGKTVIDCTNPLNDDWSPLLLGQETSAAEQIGKLLPDAKVIKAFNTIFADVMPKKHHDREGKKITAFVAGDDLSAKNNILALAKNIGFAPLDVGPLSAARYLEAMAHLNIQIAVGQQGGTQAAFIYHQGN</sequence>
<dbReference type="SUPFAM" id="SSF51735">
    <property type="entry name" value="NAD(P)-binding Rossmann-fold domains"/>
    <property type="match status" value="1"/>
</dbReference>
<dbReference type="Gene3D" id="3.40.50.720">
    <property type="entry name" value="NAD(P)-binding Rossmann-like Domain"/>
    <property type="match status" value="1"/>
</dbReference>
<dbReference type="PANTHER" id="PTHR14239">
    <property type="entry name" value="DUDULIN-RELATED"/>
    <property type="match status" value="1"/>
</dbReference>
<evidence type="ECO:0000256" key="1">
    <source>
        <dbReference type="ARBA" id="ARBA00023002"/>
    </source>
</evidence>
<dbReference type="Pfam" id="PF03807">
    <property type="entry name" value="F420_oxidored"/>
    <property type="match status" value="1"/>
</dbReference>
<proteinExistence type="predicted"/>